<sequence length="100" mass="11541">MANNRSYRRVAEGVGEFYLIRQLTQDIVNNEICKTRRDLEIICESPTISVITMKTVIWTFTMTEDSVKLSESSAHSANRQEVRRSELMSPNGQKKMDRPC</sequence>
<reference evidence="3" key="1">
    <citation type="journal article" date="2011" name="Nature">
        <title>Genome sequence and analysis of the tuber crop potato.</title>
        <authorList>
            <consortium name="The Potato Genome Sequencing Consortium"/>
        </authorList>
    </citation>
    <scope>NUCLEOTIDE SEQUENCE [LARGE SCALE GENOMIC DNA]</scope>
    <source>
        <strain evidence="3">cv. DM1-3 516 R44</strain>
    </source>
</reference>
<dbReference type="PaxDb" id="4113-PGSC0003DMT400090737"/>
<accession>M1DL26</accession>
<dbReference type="Gramene" id="PGSC0003DMT400090737">
    <property type="protein sequence ID" value="PGSC0003DMT400090737"/>
    <property type="gene ID" value="PGSC0003DMG400040308"/>
</dbReference>
<feature type="region of interest" description="Disordered" evidence="1">
    <location>
        <begin position="69"/>
        <end position="100"/>
    </location>
</feature>
<evidence type="ECO:0000256" key="1">
    <source>
        <dbReference type="SAM" id="MobiDB-lite"/>
    </source>
</evidence>
<dbReference type="EnsemblPlants" id="PGSC0003DMT400090737">
    <property type="protein sequence ID" value="PGSC0003DMT400090737"/>
    <property type="gene ID" value="PGSC0003DMG400040308"/>
</dbReference>
<dbReference type="HOGENOM" id="CLU_2311133_0_0_1"/>
<dbReference type="InParanoid" id="M1DL26"/>
<organism evidence="2 3">
    <name type="scientific">Solanum tuberosum</name>
    <name type="common">Potato</name>
    <dbReference type="NCBI Taxonomy" id="4113"/>
    <lineage>
        <taxon>Eukaryota</taxon>
        <taxon>Viridiplantae</taxon>
        <taxon>Streptophyta</taxon>
        <taxon>Embryophyta</taxon>
        <taxon>Tracheophyta</taxon>
        <taxon>Spermatophyta</taxon>
        <taxon>Magnoliopsida</taxon>
        <taxon>eudicotyledons</taxon>
        <taxon>Gunneridae</taxon>
        <taxon>Pentapetalae</taxon>
        <taxon>asterids</taxon>
        <taxon>lamiids</taxon>
        <taxon>Solanales</taxon>
        <taxon>Solanaceae</taxon>
        <taxon>Solanoideae</taxon>
        <taxon>Solaneae</taxon>
        <taxon>Solanum</taxon>
    </lineage>
</organism>
<evidence type="ECO:0000313" key="2">
    <source>
        <dbReference type="EnsemblPlants" id="PGSC0003DMT400090737"/>
    </source>
</evidence>
<evidence type="ECO:0000313" key="3">
    <source>
        <dbReference type="Proteomes" id="UP000011115"/>
    </source>
</evidence>
<name>M1DL26_SOLTU</name>
<reference evidence="2" key="2">
    <citation type="submission" date="2015-06" db="UniProtKB">
        <authorList>
            <consortium name="EnsemblPlants"/>
        </authorList>
    </citation>
    <scope>IDENTIFICATION</scope>
    <source>
        <strain evidence="2">DM1-3 516 R44</strain>
    </source>
</reference>
<dbReference type="Proteomes" id="UP000011115">
    <property type="component" value="Unassembled WGS sequence"/>
</dbReference>
<dbReference type="AlphaFoldDB" id="M1DL26"/>
<proteinExistence type="predicted"/>
<protein>
    <submittedName>
        <fullName evidence="2">Uncharacterized protein</fullName>
    </submittedName>
</protein>
<keyword evidence="3" id="KW-1185">Reference proteome</keyword>